<dbReference type="AlphaFoldDB" id="A0A9P4TC30"/>
<comment type="caution">
    <text evidence="11">The sequence shown here is derived from an EMBL/GenBank/DDBJ whole genome shotgun (WGS) entry which is preliminary data.</text>
</comment>
<feature type="signal peptide" evidence="9">
    <location>
        <begin position="1"/>
        <end position="15"/>
    </location>
</feature>
<dbReference type="SUPFAM" id="SSF53474">
    <property type="entry name" value="alpha/beta-Hydrolases"/>
    <property type="match status" value="1"/>
</dbReference>
<evidence type="ECO:0000256" key="3">
    <source>
        <dbReference type="ARBA" id="ARBA00013201"/>
    </source>
</evidence>
<keyword evidence="9" id="KW-0732">Signal</keyword>
<feature type="domain" description="AB hydrolase-1" evidence="10">
    <location>
        <begin position="119"/>
        <end position="317"/>
    </location>
</feature>
<dbReference type="GO" id="GO:0003847">
    <property type="term" value="F:1-alkyl-2-acetylglycerophosphocholine esterase activity"/>
    <property type="evidence" value="ECO:0007669"/>
    <property type="project" value="UniProtKB-EC"/>
</dbReference>
<reference evidence="11" key="1">
    <citation type="submission" date="2019-04" db="EMBL/GenBank/DDBJ databases">
        <title>Sequencing of skin fungus with MAO and IRED activity.</title>
        <authorList>
            <person name="Marsaioli A.J."/>
            <person name="Bonatto J.M.C."/>
            <person name="Reis Junior O."/>
        </authorList>
    </citation>
    <scope>NUCLEOTIDE SEQUENCE</scope>
    <source>
        <strain evidence="11">30M1</strain>
    </source>
</reference>
<feature type="chain" id="PRO_5040348579" description="1-alkyl-2-acetylglycerophosphocholine esterase" evidence="9">
    <location>
        <begin position="16"/>
        <end position="368"/>
    </location>
</feature>
<dbReference type="PANTHER" id="PTHR10272">
    <property type="entry name" value="PLATELET-ACTIVATING FACTOR ACETYLHYDROLASE"/>
    <property type="match status" value="1"/>
</dbReference>
<keyword evidence="5" id="KW-0442">Lipid degradation</keyword>
<evidence type="ECO:0000259" key="10">
    <source>
        <dbReference type="Pfam" id="PF12697"/>
    </source>
</evidence>
<comment type="similarity">
    <text evidence="2">Belongs to the AB hydrolase superfamily. AKT2 hydrolase family.</text>
</comment>
<keyword evidence="6" id="KW-0843">Virulence</keyword>
<dbReference type="EC" id="3.1.1.47" evidence="3"/>
<dbReference type="InterPro" id="IPR000073">
    <property type="entry name" value="AB_hydrolase_1"/>
</dbReference>
<sequence>MLLLVTALSFQAAFAVPFPPPTGPYHVGYSQFVFDHTTQHDPLAPQNASFLLATVYYPTLSVPITGINTAPYSDVITAKSWGVQFELPSSALPSLTTWNVLDAPPFDEATHSTSRKPTVIFSPGAQQNAIMYNWLNADLASQGFTVFALDHPGEAPYLQLPDRPGIYAAYSSDDWTRSMLDAVYRVRVSDMLALICEIPSYTAARGAPFNTSHFIAIGHSLGGAAAAEVLAVSDAVVGGINLDGLFIDTPDVGKPFLMVASEPHTPARDATWAPFSANKSGEYAWFNITGSVHEDFADVGDWVDLLGLRNQTIAPLLGTVWGPRMNVIVQTTVQAFLRLLLGHKELTSGLFPIFPELVYLNGSSEVAG</sequence>
<dbReference type="EMBL" id="SWKU01000013">
    <property type="protein sequence ID" value="KAF3001556.1"/>
    <property type="molecule type" value="Genomic_DNA"/>
</dbReference>
<evidence type="ECO:0000256" key="9">
    <source>
        <dbReference type="SAM" id="SignalP"/>
    </source>
</evidence>
<keyword evidence="4" id="KW-0378">Hydrolase</keyword>
<keyword evidence="8" id="KW-0576">Peroxisome</keyword>
<dbReference type="Proteomes" id="UP000801428">
    <property type="component" value="Unassembled WGS sequence"/>
</dbReference>
<evidence type="ECO:0000256" key="6">
    <source>
        <dbReference type="ARBA" id="ARBA00023026"/>
    </source>
</evidence>
<dbReference type="Pfam" id="PF12697">
    <property type="entry name" value="Abhydrolase_6"/>
    <property type="match status" value="1"/>
</dbReference>
<proteinExistence type="inferred from homology"/>
<organism evidence="11 12">
    <name type="scientific">Curvularia kusanoi</name>
    <name type="common">Cochliobolus kusanoi</name>
    <dbReference type="NCBI Taxonomy" id="90978"/>
    <lineage>
        <taxon>Eukaryota</taxon>
        <taxon>Fungi</taxon>
        <taxon>Dikarya</taxon>
        <taxon>Ascomycota</taxon>
        <taxon>Pezizomycotina</taxon>
        <taxon>Dothideomycetes</taxon>
        <taxon>Pleosporomycetidae</taxon>
        <taxon>Pleosporales</taxon>
        <taxon>Pleosporineae</taxon>
        <taxon>Pleosporaceae</taxon>
        <taxon>Curvularia</taxon>
    </lineage>
</organism>
<evidence type="ECO:0000313" key="11">
    <source>
        <dbReference type="EMBL" id="KAF3001556.1"/>
    </source>
</evidence>
<evidence type="ECO:0000256" key="1">
    <source>
        <dbReference type="ARBA" id="ARBA00004275"/>
    </source>
</evidence>
<evidence type="ECO:0000256" key="5">
    <source>
        <dbReference type="ARBA" id="ARBA00022963"/>
    </source>
</evidence>
<evidence type="ECO:0000256" key="7">
    <source>
        <dbReference type="ARBA" id="ARBA00023098"/>
    </source>
</evidence>
<name>A0A9P4TC30_CURKU</name>
<dbReference type="GO" id="GO:0005777">
    <property type="term" value="C:peroxisome"/>
    <property type="evidence" value="ECO:0007669"/>
    <property type="project" value="UniProtKB-SubCell"/>
</dbReference>
<dbReference type="PANTHER" id="PTHR10272:SF14">
    <property type="entry name" value="PAF ACETYLHYDROLASE FAMILY PROTEIN"/>
    <property type="match status" value="1"/>
</dbReference>
<accession>A0A9P4TC30</accession>
<evidence type="ECO:0000256" key="2">
    <source>
        <dbReference type="ARBA" id="ARBA00005668"/>
    </source>
</evidence>
<keyword evidence="7" id="KW-0443">Lipid metabolism</keyword>
<protein>
    <recommendedName>
        <fullName evidence="3">1-alkyl-2-acetylglycerophosphocholine esterase</fullName>
        <ecNumber evidence="3">3.1.1.47</ecNumber>
    </recommendedName>
</protein>
<dbReference type="InterPro" id="IPR029058">
    <property type="entry name" value="AB_hydrolase_fold"/>
</dbReference>
<dbReference type="GO" id="GO:0016042">
    <property type="term" value="P:lipid catabolic process"/>
    <property type="evidence" value="ECO:0007669"/>
    <property type="project" value="UniProtKB-KW"/>
</dbReference>
<dbReference type="Gene3D" id="3.40.50.1820">
    <property type="entry name" value="alpha/beta hydrolase"/>
    <property type="match status" value="1"/>
</dbReference>
<dbReference type="OrthoDB" id="2363873at2759"/>
<keyword evidence="12" id="KW-1185">Reference proteome</keyword>
<gene>
    <name evidence="11" type="ORF">E8E13_009758</name>
</gene>
<evidence type="ECO:0000313" key="12">
    <source>
        <dbReference type="Proteomes" id="UP000801428"/>
    </source>
</evidence>
<comment type="subcellular location">
    <subcellularLocation>
        <location evidence="1">Peroxisome</location>
    </subcellularLocation>
</comment>
<evidence type="ECO:0000256" key="8">
    <source>
        <dbReference type="ARBA" id="ARBA00023140"/>
    </source>
</evidence>
<evidence type="ECO:0000256" key="4">
    <source>
        <dbReference type="ARBA" id="ARBA00022801"/>
    </source>
</evidence>